<sequence length="457" mass="50524">MFVCCVSLEALTSHTVDGLQQFVTRISHVHKESGLTISLKKTNDTAHGTETHPNITSDGSTVDVVENFINLGSTISSSLFIHPEINRSLAVNRPTWRQAVRQGTLQQETHRIKYAAQKGAKSKRWTEQSGRALSNKRLIASSTPPRKESRGTGGPSSQAGHSPTRGSSHQVRRPERSQEEPVDRAVRQGTLQQEAHRIKYAAQKGAKRNRWTEQSGRALSNKRLIASSTPPRKEPRGTGGPSSQAGHSPTRGSSHQVRRPERSQEEPVDRAVRQGTLQQEAHRIKYAAQKGAKRNRWTEQSGRALSNKRLIASSTPPRKEPRGTGGLSSQAGHSPTRGSSHQVRRPERSQEEPVDRAVRQGTLQQEAHRIKYAAQKGAKRNRWTEQSGRALSNKRLIASSTPPRKEPRGTGGPSSHNSHPSSHEPDAAGTVTPGCAPRFILKLHHRVSEIEIYLRHY</sequence>
<dbReference type="Proteomes" id="UP001283361">
    <property type="component" value="Unassembled WGS sequence"/>
</dbReference>
<evidence type="ECO:0000256" key="1">
    <source>
        <dbReference type="SAM" id="MobiDB-lite"/>
    </source>
</evidence>
<comment type="caution">
    <text evidence="2">The sequence shown here is derived from an EMBL/GenBank/DDBJ whole genome shotgun (WGS) entry which is preliminary data.</text>
</comment>
<dbReference type="AlphaFoldDB" id="A0AAE1E5T7"/>
<organism evidence="2 3">
    <name type="scientific">Elysia crispata</name>
    <name type="common">lettuce slug</name>
    <dbReference type="NCBI Taxonomy" id="231223"/>
    <lineage>
        <taxon>Eukaryota</taxon>
        <taxon>Metazoa</taxon>
        <taxon>Spiralia</taxon>
        <taxon>Lophotrochozoa</taxon>
        <taxon>Mollusca</taxon>
        <taxon>Gastropoda</taxon>
        <taxon>Heterobranchia</taxon>
        <taxon>Euthyneura</taxon>
        <taxon>Panpulmonata</taxon>
        <taxon>Sacoglossa</taxon>
        <taxon>Placobranchoidea</taxon>
        <taxon>Plakobranchidae</taxon>
        <taxon>Elysia</taxon>
    </lineage>
</organism>
<feature type="compositionally biased region" description="Polar residues" evidence="1">
    <location>
        <begin position="155"/>
        <end position="169"/>
    </location>
</feature>
<feature type="compositionally biased region" description="Basic and acidic residues" evidence="1">
    <location>
        <begin position="172"/>
        <end position="186"/>
    </location>
</feature>
<dbReference type="EMBL" id="JAWDGP010001166">
    <property type="protein sequence ID" value="KAK3793933.1"/>
    <property type="molecule type" value="Genomic_DNA"/>
</dbReference>
<feature type="region of interest" description="Disordered" evidence="1">
    <location>
        <begin position="115"/>
        <end position="431"/>
    </location>
</feature>
<evidence type="ECO:0000313" key="2">
    <source>
        <dbReference type="EMBL" id="KAK3793933.1"/>
    </source>
</evidence>
<accession>A0AAE1E5T7</accession>
<protein>
    <submittedName>
        <fullName evidence="2">Uncharacterized protein</fullName>
    </submittedName>
</protein>
<feature type="compositionally biased region" description="Basic and acidic residues" evidence="1">
    <location>
        <begin position="344"/>
        <end position="358"/>
    </location>
</feature>
<proteinExistence type="predicted"/>
<feature type="compositionally biased region" description="Polar residues" evidence="1">
    <location>
        <begin position="241"/>
        <end position="255"/>
    </location>
</feature>
<feature type="compositionally biased region" description="Polar residues" evidence="1">
    <location>
        <begin position="327"/>
        <end position="341"/>
    </location>
</feature>
<keyword evidence="3" id="KW-1185">Reference proteome</keyword>
<gene>
    <name evidence="2" type="ORF">RRG08_033508</name>
</gene>
<name>A0AAE1E5T7_9GAST</name>
<reference evidence="2" key="1">
    <citation type="journal article" date="2023" name="G3 (Bethesda)">
        <title>A reference genome for the long-term kleptoplast-retaining sea slug Elysia crispata morphotype clarki.</title>
        <authorList>
            <person name="Eastman K.E."/>
            <person name="Pendleton A.L."/>
            <person name="Shaikh M.A."/>
            <person name="Suttiyut T."/>
            <person name="Ogas R."/>
            <person name="Tomko P."/>
            <person name="Gavelis G."/>
            <person name="Widhalm J.R."/>
            <person name="Wisecaver J.H."/>
        </authorList>
    </citation>
    <scope>NUCLEOTIDE SEQUENCE</scope>
    <source>
        <strain evidence="2">ECLA1</strain>
    </source>
</reference>
<feature type="compositionally biased region" description="Basic and acidic residues" evidence="1">
    <location>
        <begin position="258"/>
        <end position="272"/>
    </location>
</feature>
<evidence type="ECO:0000313" key="3">
    <source>
        <dbReference type="Proteomes" id="UP001283361"/>
    </source>
</evidence>